<dbReference type="Pfam" id="PF00005">
    <property type="entry name" value="ABC_tran"/>
    <property type="match status" value="2"/>
</dbReference>
<dbReference type="PROSITE" id="PS50929">
    <property type="entry name" value="ABC_TM1F"/>
    <property type="match status" value="2"/>
</dbReference>
<evidence type="ECO:0000256" key="9">
    <source>
        <dbReference type="SAM" id="Phobius"/>
    </source>
</evidence>
<feature type="transmembrane region" description="Helical" evidence="9">
    <location>
        <begin position="1263"/>
        <end position="1287"/>
    </location>
</feature>
<feature type="transmembrane region" description="Helical" evidence="9">
    <location>
        <begin position="1153"/>
        <end position="1175"/>
    </location>
</feature>
<feature type="compositionally biased region" description="Basic and acidic residues" evidence="8">
    <location>
        <begin position="7"/>
        <end position="52"/>
    </location>
</feature>
<keyword evidence="4" id="KW-0547">Nucleotide-binding</keyword>
<feature type="region of interest" description="Disordered" evidence="8">
    <location>
        <begin position="1"/>
        <end position="216"/>
    </location>
</feature>
<dbReference type="Gene3D" id="3.40.50.300">
    <property type="entry name" value="P-loop containing nucleotide triphosphate hydrolases"/>
    <property type="match status" value="2"/>
</dbReference>
<dbReference type="GO" id="GO:0016887">
    <property type="term" value="F:ATP hydrolysis activity"/>
    <property type="evidence" value="ECO:0007669"/>
    <property type="project" value="InterPro"/>
</dbReference>
<dbReference type="InterPro" id="IPR027417">
    <property type="entry name" value="P-loop_NTPase"/>
</dbReference>
<feature type="compositionally biased region" description="Acidic residues" evidence="8">
    <location>
        <begin position="94"/>
        <end position="109"/>
    </location>
</feature>
<feature type="compositionally biased region" description="Basic and acidic residues" evidence="8">
    <location>
        <begin position="115"/>
        <end position="127"/>
    </location>
</feature>
<dbReference type="InterPro" id="IPR003593">
    <property type="entry name" value="AAA+_ATPase"/>
</dbReference>
<feature type="region of interest" description="Disordered" evidence="8">
    <location>
        <begin position="232"/>
        <end position="319"/>
    </location>
</feature>
<reference evidence="10" key="2">
    <citation type="journal article" date="2019" name="IMA Fungus">
        <title>Genome sequencing and comparison of five Tilletia species to identify candidate genes for the detection of regulated species infecting wheat.</title>
        <authorList>
            <person name="Nguyen H.D.T."/>
            <person name="Sultana T."/>
            <person name="Kesanakurti P."/>
            <person name="Hambleton S."/>
        </authorList>
    </citation>
    <scope>NUCLEOTIDE SEQUENCE</scope>
    <source>
        <strain evidence="10">DAOMC 236416</strain>
    </source>
</reference>
<comment type="subcellular location">
    <subcellularLocation>
        <location evidence="1">Membrane</location>
        <topology evidence="1">Multi-pass membrane protein</topology>
    </subcellularLocation>
</comment>
<sequence>MAALRCEPSEVSKGKRREGDNISGHNHDSTRNSKNNKAADEADTERCRELVQRRQQGGAVADDEARRFGNPRVVPLPSSSSNYGYDAGEQDSSSSDDEADEEAEEEADEATSLLRAEDRRLGNEKNRNIVKNRQAQARKWHQLYQQGASSERNVAGPSSQQQDMVAPSPSPSPLSRGRRLSYGSEVTRTSSTDREELDHEFPIELRNRSNSAATSNRPDAITELVFSRGMPYEASVPGGTQPHPLPIQGDEPQGNDAVGANSRSYPWDGEEQTDAHGGEARKAASIISHAGESAPETGAKVPDQVSQQEGADQQPHEPPRGRWFHSSFFDLFQFCERLDYLILAVGIVFAVASGIPLPLIGVLFGQLIDGFNKADCAGGVGRPLEPEQREIFLSQVQHKVVLVLAAASANFVFIYIYTCCWSCFGERLVRKLRQRYIRALLRQDMTYFDQLQPGEVGSRLSTDLLTIQTGTNEKCGIFIGSLSYFVTSFVIAFVKLPTLAAQLLALLPAFGAIAIVSGKYLSEATSTASGHLAHANSLATEALSNLPSVQALGASGKLCYIYEKHLELARKAGTRRAIIAAVQMGSLFFVGYSANALAFFSGSRIISQQSDSTTSTVGNVYTVIFLLLDASFIVGQITPYLQTFQSAGGAGQHILRIINRSSPIDATDLVNGLKPESSALKMLGFSFRNVNFAYPMRPDVVVAKDLSLDIEPGARVGICGTSGSGKSTVVALCQRFYDPNSGSIALDGHDLRDYNVRWLRSQIGVVGQEPTLFDADVMQTIAHGLTGSPAHEHLTGALEMLSDGRLYELLDGGQADAVENEAIMRQWREIEYLCQEAARMANAHEFIQNLPEQYRTGLGDAGGRLSGGQKQRLALARAIVKQPRILILDEATAALDSISEQLVQMAIEKVSAGRTTITVAHRLSTLRNCDKIVVMSKGSVIESGSHDQLMESKGRYFTLAMAQNSATTPSTATPMSMSDGTLDDDSEFGKKMIITDESGDTSHSGAVVKCKAAEADVSQSRPGVFRRLVVMLSPYWLFVIVGFATSTVIGSSYSGEAVIFGHTIDALSLCGGPERVRSKGEFFALLFFVLAIIQVIAYSLNGASFGYVSERFVFTIRRTAFKALLRQHISWFQEEGRSAGATVSSLSSDTASLAGLTGTVIGTIFSVFVNLLVGFTLAHIVAWRIALAIAAAVPILILSGYLRLHVLAALQRRHETAFSACNALAIEAVSGIETVAALGREQDIMHLLDYRLQKPYTDGIRQIFFGNFFLALSLSISYFVYGFAYWWGSRNVADGYYTQVDFFIVLPALLFSAQASGQLLAFSPDISKAHVSASNIFRLLDDCPPKLSADEYALASKSNVQGAGHNDDAQTSAHGRNPVPATKPLSLEFRNVWFSYPTRRLAPALRDLSFKVSPGQYVAFAGSSGSGKSTVMSLIERFYEPDSGCILVDNEADRPAALVREDIAWVQQEPILFYGTIRFNVSLGARPKPRADGGADEEEDCWVEDPDWERYVSDEEIIEACKAANIHDTIVGLPNGYDTLVGAKGSQLSGGQRARLAFARALLRKPRLLLLDESTAALDAESEQIFERTVDKIRKEGKTTIIAIAHRIRTIQSADRILFFSKGQVIASGKHEELMAINADYRAMVVHQQLPV</sequence>
<protein>
    <recommendedName>
        <fullName evidence="12">Bile salt export pump</fullName>
    </recommendedName>
</protein>
<feature type="transmembrane region" description="Helical" evidence="9">
    <location>
        <begin position="340"/>
        <end position="364"/>
    </location>
</feature>
<evidence type="ECO:0000256" key="2">
    <source>
        <dbReference type="ARBA" id="ARBA00007577"/>
    </source>
</evidence>
<evidence type="ECO:0000256" key="8">
    <source>
        <dbReference type="SAM" id="MobiDB-lite"/>
    </source>
</evidence>
<evidence type="ECO:0000256" key="3">
    <source>
        <dbReference type="ARBA" id="ARBA00022692"/>
    </source>
</evidence>
<evidence type="ECO:0000256" key="5">
    <source>
        <dbReference type="ARBA" id="ARBA00022840"/>
    </source>
</evidence>
<name>A0A177TX09_9BASI</name>
<feature type="transmembrane region" description="Helical" evidence="9">
    <location>
        <begin position="1181"/>
        <end position="1204"/>
    </location>
</feature>
<feature type="compositionally biased region" description="Basic and acidic residues" evidence="8">
    <location>
        <begin position="273"/>
        <end position="282"/>
    </location>
</feature>
<evidence type="ECO:0000313" key="11">
    <source>
        <dbReference type="Proteomes" id="UP000077521"/>
    </source>
</evidence>
<accession>A0A177TX09</accession>
<evidence type="ECO:0000256" key="4">
    <source>
        <dbReference type="ARBA" id="ARBA00022741"/>
    </source>
</evidence>
<dbReference type="SMART" id="SM00382">
    <property type="entry name" value="AAA"/>
    <property type="match status" value="2"/>
</dbReference>
<proteinExistence type="inferred from homology"/>
<evidence type="ECO:0000256" key="1">
    <source>
        <dbReference type="ARBA" id="ARBA00004141"/>
    </source>
</evidence>
<dbReference type="PANTHER" id="PTHR43394">
    <property type="entry name" value="ATP-DEPENDENT PERMEASE MDL1, MITOCHONDRIAL"/>
    <property type="match status" value="1"/>
</dbReference>
<dbReference type="InterPro" id="IPR036640">
    <property type="entry name" value="ABC1_TM_sf"/>
</dbReference>
<keyword evidence="7 9" id="KW-0472">Membrane</keyword>
<keyword evidence="11" id="KW-1185">Reference proteome</keyword>
<feature type="transmembrane region" description="Helical" evidence="9">
    <location>
        <begin position="1028"/>
        <end position="1049"/>
    </location>
</feature>
<dbReference type="Pfam" id="PF00664">
    <property type="entry name" value="ABC_membrane"/>
    <property type="match status" value="2"/>
</dbReference>
<dbReference type="EMBL" id="LWDF02000007">
    <property type="protein sequence ID" value="KAE8260640.1"/>
    <property type="molecule type" value="Genomic_DNA"/>
</dbReference>
<dbReference type="CDD" id="cd18578">
    <property type="entry name" value="ABC_6TM_Pgp_ABCB1_D2_like"/>
    <property type="match status" value="1"/>
</dbReference>
<organism evidence="10 11">
    <name type="scientific">Tilletia indica</name>
    <dbReference type="NCBI Taxonomy" id="43049"/>
    <lineage>
        <taxon>Eukaryota</taxon>
        <taxon>Fungi</taxon>
        <taxon>Dikarya</taxon>
        <taxon>Basidiomycota</taxon>
        <taxon>Ustilaginomycotina</taxon>
        <taxon>Exobasidiomycetes</taxon>
        <taxon>Tilletiales</taxon>
        <taxon>Tilletiaceae</taxon>
        <taxon>Tilletia</taxon>
    </lineage>
</organism>
<feature type="compositionally biased region" description="Polar residues" evidence="8">
    <location>
        <begin position="143"/>
        <end position="163"/>
    </location>
</feature>
<feature type="transmembrane region" description="Helical" evidence="9">
    <location>
        <begin position="475"/>
        <end position="494"/>
    </location>
</feature>
<dbReference type="PROSITE" id="PS50893">
    <property type="entry name" value="ABC_TRANSPORTER_2"/>
    <property type="match status" value="2"/>
</dbReference>
<gene>
    <name evidence="10" type="ORF">A4X13_0g232</name>
</gene>
<feature type="compositionally biased region" description="Basic and acidic residues" evidence="8">
    <location>
        <begin position="191"/>
        <end position="207"/>
    </location>
</feature>
<evidence type="ECO:0000256" key="7">
    <source>
        <dbReference type="ARBA" id="ARBA00023136"/>
    </source>
</evidence>
<evidence type="ECO:0000313" key="10">
    <source>
        <dbReference type="EMBL" id="KAE8260640.1"/>
    </source>
</evidence>
<dbReference type="Gene3D" id="1.20.1560.10">
    <property type="entry name" value="ABC transporter type 1, transmembrane domain"/>
    <property type="match status" value="1"/>
</dbReference>
<dbReference type="InterPro" id="IPR003439">
    <property type="entry name" value="ABC_transporter-like_ATP-bd"/>
</dbReference>
<dbReference type="GO" id="GO:0005524">
    <property type="term" value="F:ATP binding"/>
    <property type="evidence" value="ECO:0007669"/>
    <property type="project" value="UniProtKB-KW"/>
</dbReference>
<dbReference type="GO" id="GO:0090374">
    <property type="term" value="P:oligopeptide export from mitochondrion"/>
    <property type="evidence" value="ECO:0007669"/>
    <property type="project" value="TreeGrafter"/>
</dbReference>
<comment type="similarity">
    <text evidence="2">Belongs to the ABC transporter superfamily. ABCB family. Multidrug resistance exporter (TC 3.A.1.201) subfamily.</text>
</comment>
<comment type="caution">
    <text evidence="10">The sequence shown here is derived from an EMBL/GenBank/DDBJ whole genome shotgun (WGS) entry which is preliminary data.</text>
</comment>
<feature type="region of interest" description="Disordered" evidence="8">
    <location>
        <begin position="1360"/>
        <end position="1382"/>
    </location>
</feature>
<feature type="transmembrane region" description="Helical" evidence="9">
    <location>
        <begin position="577"/>
        <end position="600"/>
    </location>
</feature>
<dbReference type="InterPro" id="IPR039421">
    <property type="entry name" value="Type_1_exporter"/>
</dbReference>
<dbReference type="Proteomes" id="UP000077521">
    <property type="component" value="Unassembled WGS sequence"/>
</dbReference>
<dbReference type="SUPFAM" id="SSF52540">
    <property type="entry name" value="P-loop containing nucleoside triphosphate hydrolases"/>
    <property type="match status" value="2"/>
</dbReference>
<keyword evidence="5" id="KW-0067">ATP-binding</keyword>
<feature type="transmembrane region" description="Helical" evidence="9">
    <location>
        <begin position="400"/>
        <end position="424"/>
    </location>
</feature>
<dbReference type="PROSITE" id="PS00211">
    <property type="entry name" value="ABC_TRANSPORTER_1"/>
    <property type="match status" value="2"/>
</dbReference>
<feature type="transmembrane region" description="Helical" evidence="9">
    <location>
        <begin position="1082"/>
        <end position="1108"/>
    </location>
</feature>
<dbReference type="SUPFAM" id="SSF90123">
    <property type="entry name" value="ABC transporter transmembrane region"/>
    <property type="match status" value="2"/>
</dbReference>
<dbReference type="InterPro" id="IPR011527">
    <property type="entry name" value="ABC1_TM_dom"/>
</dbReference>
<keyword evidence="3 9" id="KW-0812">Transmembrane</keyword>
<evidence type="ECO:0000256" key="6">
    <source>
        <dbReference type="ARBA" id="ARBA00022989"/>
    </source>
</evidence>
<feature type="transmembrane region" description="Helical" evidence="9">
    <location>
        <begin position="1302"/>
        <end position="1322"/>
    </location>
</feature>
<feature type="transmembrane region" description="Helical" evidence="9">
    <location>
        <begin position="620"/>
        <end position="641"/>
    </location>
</feature>
<dbReference type="InterPro" id="IPR017871">
    <property type="entry name" value="ABC_transporter-like_CS"/>
</dbReference>
<dbReference type="GO" id="GO:0005743">
    <property type="term" value="C:mitochondrial inner membrane"/>
    <property type="evidence" value="ECO:0007669"/>
    <property type="project" value="TreeGrafter"/>
</dbReference>
<dbReference type="CDD" id="cd18577">
    <property type="entry name" value="ABC_6TM_Pgp_ABCB1_D1_like"/>
    <property type="match status" value="1"/>
</dbReference>
<feature type="transmembrane region" description="Helical" evidence="9">
    <location>
        <begin position="500"/>
        <end position="521"/>
    </location>
</feature>
<dbReference type="PANTHER" id="PTHR43394:SF27">
    <property type="entry name" value="ATP-DEPENDENT TRANSLOCASE ABCB1-LIKE"/>
    <property type="match status" value="1"/>
</dbReference>
<dbReference type="FunFam" id="3.40.50.300:FF:000913">
    <property type="entry name" value="ABC multidrug transporter SitT"/>
    <property type="match status" value="1"/>
</dbReference>
<keyword evidence="6 9" id="KW-1133">Transmembrane helix</keyword>
<dbReference type="GO" id="GO:0015421">
    <property type="term" value="F:ABC-type oligopeptide transporter activity"/>
    <property type="evidence" value="ECO:0007669"/>
    <property type="project" value="TreeGrafter"/>
</dbReference>
<reference evidence="10" key="1">
    <citation type="submission" date="2016-04" db="EMBL/GenBank/DDBJ databases">
        <authorList>
            <person name="Nguyen H.D."/>
            <person name="Samba Siva P."/>
            <person name="Cullis J."/>
            <person name="Levesque C.A."/>
            <person name="Hambleton S."/>
        </authorList>
    </citation>
    <scope>NUCLEOTIDE SEQUENCE</scope>
    <source>
        <strain evidence="10">DAOMC 236416</strain>
    </source>
</reference>
<evidence type="ECO:0008006" key="12">
    <source>
        <dbReference type="Google" id="ProtNLM"/>
    </source>
</evidence>